<organism evidence="2">
    <name type="scientific">Ignavibacterium album</name>
    <dbReference type="NCBI Taxonomy" id="591197"/>
    <lineage>
        <taxon>Bacteria</taxon>
        <taxon>Pseudomonadati</taxon>
        <taxon>Ignavibacteriota</taxon>
        <taxon>Ignavibacteria</taxon>
        <taxon>Ignavibacteriales</taxon>
        <taxon>Ignavibacteriaceae</taxon>
        <taxon>Ignavibacterium</taxon>
    </lineage>
</organism>
<protein>
    <submittedName>
        <fullName evidence="2">Uncharacterized protein</fullName>
    </submittedName>
</protein>
<name>A0A832DI98_9BACT</name>
<accession>A0A832DI98</accession>
<evidence type="ECO:0000313" key="2">
    <source>
        <dbReference type="EMBL" id="HGT48508.1"/>
    </source>
</evidence>
<keyword evidence="1" id="KW-0472">Membrane</keyword>
<keyword evidence="1" id="KW-1133">Transmembrane helix</keyword>
<feature type="transmembrane region" description="Helical" evidence="1">
    <location>
        <begin position="6"/>
        <end position="25"/>
    </location>
</feature>
<comment type="caution">
    <text evidence="2">The sequence shown here is derived from an EMBL/GenBank/DDBJ whole genome shotgun (WGS) entry which is preliminary data.</text>
</comment>
<evidence type="ECO:0000256" key="1">
    <source>
        <dbReference type="SAM" id="Phobius"/>
    </source>
</evidence>
<proteinExistence type="predicted"/>
<dbReference type="EMBL" id="DSVI01000018">
    <property type="protein sequence ID" value="HGT48508.1"/>
    <property type="molecule type" value="Genomic_DNA"/>
</dbReference>
<reference evidence="2" key="1">
    <citation type="journal article" date="2020" name="mSystems">
        <title>Genome- and Community-Level Interaction Insights into Carbon Utilization and Element Cycling Functions of Hydrothermarchaeota in Hydrothermal Sediment.</title>
        <authorList>
            <person name="Zhou Z."/>
            <person name="Liu Y."/>
            <person name="Xu W."/>
            <person name="Pan J."/>
            <person name="Luo Z.H."/>
            <person name="Li M."/>
        </authorList>
    </citation>
    <scope>NUCLEOTIDE SEQUENCE [LARGE SCALE GENOMIC DNA]</scope>
    <source>
        <strain evidence="2">SpSt-500</strain>
    </source>
</reference>
<dbReference type="AlphaFoldDB" id="A0A832DI98"/>
<keyword evidence="1" id="KW-0812">Transmembrane</keyword>
<sequence length="127" mass="14479">MKSKDWIMILFGVLILLLIAGYYLLYNIYEIKVEISPEHLYTDSNSTLEIKVIPINALGSKALFRSTESEFEIIEGASLVEIIFLDKEISTLKIKSRGMEGKVGIKIYNSHSLFPQYVEIPILPLRV</sequence>
<gene>
    <name evidence="2" type="ORF">ENS56_10760</name>
</gene>